<keyword evidence="2" id="KW-1133">Transmembrane helix</keyword>
<keyword evidence="2" id="KW-0812">Transmembrane</keyword>
<comment type="caution">
    <text evidence="3">The sequence shown here is derived from an EMBL/GenBank/DDBJ whole genome shotgun (WGS) entry which is preliminary data.</text>
</comment>
<dbReference type="RefSeq" id="WP_068831392.1">
    <property type="nucleotide sequence ID" value="NZ_JBHSMX010000011.1"/>
</dbReference>
<keyword evidence="2" id="KW-0472">Membrane</keyword>
<dbReference type="InterPro" id="IPR007690">
    <property type="entry name" value="T2SS_GspM"/>
</dbReference>
<dbReference type="Pfam" id="PF04612">
    <property type="entry name" value="T2SSM"/>
    <property type="match status" value="1"/>
</dbReference>
<evidence type="ECO:0000313" key="3">
    <source>
        <dbReference type="EMBL" id="MFC5520470.1"/>
    </source>
</evidence>
<evidence type="ECO:0000256" key="1">
    <source>
        <dbReference type="SAM" id="Coils"/>
    </source>
</evidence>
<organism evidence="3 4">
    <name type="scientific">Polaromonas jejuensis</name>
    <dbReference type="NCBI Taxonomy" id="457502"/>
    <lineage>
        <taxon>Bacteria</taxon>
        <taxon>Pseudomonadati</taxon>
        <taxon>Pseudomonadota</taxon>
        <taxon>Betaproteobacteria</taxon>
        <taxon>Burkholderiales</taxon>
        <taxon>Comamonadaceae</taxon>
        <taxon>Polaromonas</taxon>
    </lineage>
</organism>
<proteinExistence type="predicted"/>
<protein>
    <submittedName>
        <fullName evidence="3">Type II secretion system protein GspM</fullName>
    </submittedName>
</protein>
<keyword evidence="1" id="KW-0175">Coiled coil</keyword>
<feature type="transmembrane region" description="Helical" evidence="2">
    <location>
        <begin position="23"/>
        <end position="41"/>
    </location>
</feature>
<reference evidence="4" key="1">
    <citation type="journal article" date="2019" name="Int. J. Syst. Evol. Microbiol.">
        <title>The Global Catalogue of Microorganisms (GCM) 10K type strain sequencing project: providing services to taxonomists for standard genome sequencing and annotation.</title>
        <authorList>
            <consortium name="The Broad Institute Genomics Platform"/>
            <consortium name="The Broad Institute Genome Sequencing Center for Infectious Disease"/>
            <person name="Wu L."/>
            <person name="Ma J."/>
        </authorList>
    </citation>
    <scope>NUCLEOTIDE SEQUENCE [LARGE SCALE GENOMIC DNA]</scope>
    <source>
        <strain evidence="4">CGMCC 4.7277</strain>
    </source>
</reference>
<evidence type="ECO:0000313" key="4">
    <source>
        <dbReference type="Proteomes" id="UP001596084"/>
    </source>
</evidence>
<dbReference type="Proteomes" id="UP001596084">
    <property type="component" value="Unassembled WGS sequence"/>
</dbReference>
<feature type="coiled-coil region" evidence="1">
    <location>
        <begin position="49"/>
        <end position="79"/>
    </location>
</feature>
<accession>A0ABW0Q6V7</accession>
<dbReference type="EMBL" id="JBHSMX010000011">
    <property type="protein sequence ID" value="MFC5520470.1"/>
    <property type="molecule type" value="Genomic_DNA"/>
</dbReference>
<name>A0ABW0Q6V7_9BURK</name>
<sequence length="165" mass="17751">MNVSTTLPALQRRWDRLASREKNLLRLATVLVLGALVWQWLLAPALVTLRTADAQAKALDTQLAQMQAMQAQAQALQKQPVLGFDDTLRALTTATKQTLGTAAQVSVAGERASITVQGVPADALAQWLAQGRLNARSVPLEARLTRSAADPATWSGVLFMSLPAR</sequence>
<evidence type="ECO:0000256" key="2">
    <source>
        <dbReference type="SAM" id="Phobius"/>
    </source>
</evidence>
<keyword evidence="4" id="KW-1185">Reference proteome</keyword>
<gene>
    <name evidence="3" type="primary">gspM</name>
    <name evidence="3" type="ORF">ACFPP7_06025</name>
</gene>